<dbReference type="AlphaFoldDB" id="A0A4V1RXA1"/>
<evidence type="ECO:0000313" key="3">
    <source>
        <dbReference type="Proteomes" id="UP000290540"/>
    </source>
</evidence>
<protein>
    <submittedName>
        <fullName evidence="2">Uncharacterized protein</fullName>
    </submittedName>
</protein>
<dbReference type="Proteomes" id="UP000290540">
    <property type="component" value="Unassembled WGS sequence"/>
</dbReference>
<name>A0A4V1RXA1_FUSOX</name>
<proteinExistence type="predicted"/>
<reference evidence="2 3" key="1">
    <citation type="submission" date="2016-12" db="EMBL/GenBank/DDBJ databases">
        <title>Draft genome sequence of Fusarium oxysporum causing rot on Narcissus.</title>
        <authorList>
            <person name="Armitage A.D."/>
            <person name="Taylor A."/>
            <person name="Clarkson J.P."/>
            <person name="Harrison R.J."/>
            <person name="Jackson A.C."/>
        </authorList>
    </citation>
    <scope>NUCLEOTIDE SEQUENCE [LARGE SCALE GENOMIC DNA]</scope>
    <source>
        <strain evidence="2 3">N139</strain>
    </source>
</reference>
<comment type="caution">
    <text evidence="2">The sequence shown here is derived from an EMBL/GenBank/DDBJ whole genome shotgun (WGS) entry which is preliminary data.</text>
</comment>
<evidence type="ECO:0000313" key="2">
    <source>
        <dbReference type="EMBL" id="RYC77386.1"/>
    </source>
</evidence>
<sequence length="393" mass="44948">DKASLQSLATWASKLPTKKSHWEDDELTEPPSTGARDQETFDSVKTQTLKQYLDMVECSPVSTLDFAATLVSETRTYLQRAHLHMHGLTVFQDGDYHRWARGILKGWSGPIHGLLMVVKMLKDNLDQEKGWPIQNALSYKPVPPHNAPSKGLEDLRQLRDKLNDLPLLLLKADKVLIPQLVDIRRMAETGRMWAPKMVDLHATLPHHRPDGYIKVLDKHGHAADIFVPASTDFKNDAEMRSRIRSPIQVQWVLLSLPDGSHQAIPDLEIVAMPTEVWHTVARVYAMLQPHAGRQSDIKDILDLPRYHSDGYWLEKRTQEFFRRYPGKDPVKLFADRVQVHAGKMDLNIRTLELSSQQGTVPLHNEEVMKEETRVLALEWQEEQRSNAMSAKVN</sequence>
<feature type="non-terminal residue" evidence="2">
    <location>
        <position position="1"/>
    </location>
</feature>
<evidence type="ECO:0000256" key="1">
    <source>
        <dbReference type="SAM" id="MobiDB-lite"/>
    </source>
</evidence>
<accession>A0A4V1RXA1</accession>
<organism evidence="2 3">
    <name type="scientific">Fusarium oxysporum f. sp. narcissi</name>
    <dbReference type="NCBI Taxonomy" id="451672"/>
    <lineage>
        <taxon>Eukaryota</taxon>
        <taxon>Fungi</taxon>
        <taxon>Dikarya</taxon>
        <taxon>Ascomycota</taxon>
        <taxon>Pezizomycotina</taxon>
        <taxon>Sordariomycetes</taxon>
        <taxon>Hypocreomycetidae</taxon>
        <taxon>Hypocreales</taxon>
        <taxon>Nectriaceae</taxon>
        <taxon>Fusarium</taxon>
        <taxon>Fusarium oxysporum species complex</taxon>
    </lineage>
</organism>
<dbReference type="EMBL" id="MQTW01002349">
    <property type="protein sequence ID" value="RYC77386.1"/>
    <property type="molecule type" value="Genomic_DNA"/>
</dbReference>
<gene>
    <name evidence="2" type="ORF">BFJ63_vAg19740</name>
</gene>
<feature type="region of interest" description="Disordered" evidence="1">
    <location>
        <begin position="16"/>
        <end position="38"/>
    </location>
</feature>